<reference evidence="3" key="1">
    <citation type="submission" date="2018-07" db="EMBL/GenBank/DDBJ databases">
        <title>Annotation of Aphanomyces astaci genome assembly.</title>
        <authorList>
            <person name="Studholme D.J."/>
        </authorList>
    </citation>
    <scope>NUCLEOTIDE SEQUENCE [LARGE SCALE GENOMIC DNA]</scope>
    <source>
        <strain evidence="3">Pc</strain>
    </source>
</reference>
<dbReference type="AlphaFoldDB" id="A0A3R7X291"/>
<dbReference type="Proteomes" id="UP000284702">
    <property type="component" value="Unassembled WGS sequence"/>
</dbReference>
<keyword evidence="1" id="KW-0175">Coiled coil</keyword>
<feature type="compositionally biased region" description="Basic and acidic residues" evidence="2">
    <location>
        <begin position="25"/>
        <end position="36"/>
    </location>
</feature>
<evidence type="ECO:0000256" key="1">
    <source>
        <dbReference type="SAM" id="Coils"/>
    </source>
</evidence>
<feature type="region of interest" description="Disordered" evidence="2">
    <location>
        <begin position="236"/>
        <end position="258"/>
    </location>
</feature>
<organism evidence="3 4">
    <name type="scientific">Aphanomyces astaci</name>
    <name type="common">Crayfish plague agent</name>
    <dbReference type="NCBI Taxonomy" id="112090"/>
    <lineage>
        <taxon>Eukaryota</taxon>
        <taxon>Sar</taxon>
        <taxon>Stramenopiles</taxon>
        <taxon>Oomycota</taxon>
        <taxon>Saprolegniomycetes</taxon>
        <taxon>Saprolegniales</taxon>
        <taxon>Verrucalvaceae</taxon>
        <taxon>Aphanomyces</taxon>
    </lineage>
</organism>
<evidence type="ECO:0008006" key="5">
    <source>
        <dbReference type="Google" id="ProtNLM"/>
    </source>
</evidence>
<sequence>MPQQVEAGDEPSRWQQLFGKSHKAGGHDPPRHRGNQDDDDDDSRPTWVDNWEREKMLVQATLDPEDTDAKFSASAVTKEWEAGRSIAASHRDDDDGVVEGDAKKRIQAWLNVENTAQTIKSGLSHLSLLIHMCRGAVKAQAAIRNNTPLRPAPRSADPVPASDPARNMAARQALVLAKRLARAGTPSSSSIHKPRSFIRMQNPFNKPPKPPLPPAIDTLQHINARHAVVDKKRLERKLKASPPPPPPPTTTRRPIDSTLLRKQTHAVTLHLAQETERLAALETSRQQRHAAGVVLQDAFATWWSVVHMHQSTMAQAARAHMWHLQRRIWSAWRVYVRQIVHARAVAAAKAAAAWQHRADLDATVHYRKATLFKTFVQWNTFTKRSKAVKHAAAGFTKYKEAQLAREEAVRVAAAQALADVQQQKAAAAALKLERKRYNNHFNPGVRDMSVIFNNNREMAREEAEKAQRRQLAVEQWTLAKRHHLRALVLFQGWRPWRLKDNLSIFRTKAIKAKHWHHDTTLHQRFGAWVGYRDACRAQARAIRTARLRAAATWHDKRWLNRVMFQWQAVREATVQRELSVRTASHNHLVRRLWGVVKSLTDARKAQLCRLQVKREADAKRRVLHVWSCRVGVWRKEAAAKREKDRMWRQVQVWLADDNN</sequence>
<dbReference type="VEuPathDB" id="FungiDB:H257_05774"/>
<accession>A0A3R7X291</accession>
<evidence type="ECO:0000256" key="2">
    <source>
        <dbReference type="SAM" id="MobiDB-lite"/>
    </source>
</evidence>
<gene>
    <name evidence="3" type="ORF">B5M09_000766</name>
</gene>
<feature type="coiled-coil region" evidence="1">
    <location>
        <begin position="413"/>
        <end position="469"/>
    </location>
</feature>
<evidence type="ECO:0000313" key="4">
    <source>
        <dbReference type="Proteomes" id="UP000284702"/>
    </source>
</evidence>
<feature type="region of interest" description="Disordered" evidence="2">
    <location>
        <begin position="1"/>
        <end position="48"/>
    </location>
</feature>
<dbReference type="EMBL" id="MZMZ02002591">
    <property type="protein sequence ID" value="RQM25179.1"/>
    <property type="molecule type" value="Genomic_DNA"/>
</dbReference>
<name>A0A3R7X291_APHAT</name>
<dbReference type="VEuPathDB" id="FungiDB:H257_05817"/>
<proteinExistence type="predicted"/>
<comment type="caution">
    <text evidence="3">The sequence shown here is derived from an EMBL/GenBank/DDBJ whole genome shotgun (WGS) entry which is preliminary data.</text>
</comment>
<evidence type="ECO:0000313" key="3">
    <source>
        <dbReference type="EMBL" id="RQM25179.1"/>
    </source>
</evidence>
<protein>
    <recommendedName>
        <fullName evidence="5">Sfi1 spindle body domain-containing protein</fullName>
    </recommendedName>
</protein>
<keyword evidence="4" id="KW-1185">Reference proteome</keyword>